<dbReference type="Pfam" id="PF00172">
    <property type="entry name" value="Zn_clus"/>
    <property type="match status" value="1"/>
</dbReference>
<dbReference type="CDD" id="cd00067">
    <property type="entry name" value="GAL4"/>
    <property type="match status" value="1"/>
</dbReference>
<dbReference type="GO" id="GO:0005634">
    <property type="term" value="C:nucleus"/>
    <property type="evidence" value="ECO:0007669"/>
    <property type="project" value="TreeGrafter"/>
</dbReference>
<dbReference type="SMART" id="SM00066">
    <property type="entry name" value="GAL4"/>
    <property type="match status" value="1"/>
</dbReference>
<evidence type="ECO:0000313" key="7">
    <source>
        <dbReference type="EMBL" id="SPQ18132.1"/>
    </source>
</evidence>
<name>A0A446B6P1_9PEZI</name>
<dbReference type="GO" id="GO:0000978">
    <property type="term" value="F:RNA polymerase II cis-regulatory region sequence-specific DNA binding"/>
    <property type="evidence" value="ECO:0007669"/>
    <property type="project" value="TreeGrafter"/>
</dbReference>
<dbReference type="GO" id="GO:0000435">
    <property type="term" value="P:positive regulation of transcription from RNA polymerase II promoter by galactose"/>
    <property type="evidence" value="ECO:0007669"/>
    <property type="project" value="TreeGrafter"/>
</dbReference>
<evidence type="ECO:0000256" key="4">
    <source>
        <dbReference type="ARBA" id="ARBA00023242"/>
    </source>
</evidence>
<evidence type="ECO:0000259" key="6">
    <source>
        <dbReference type="PROSITE" id="PS50048"/>
    </source>
</evidence>
<evidence type="ECO:0000313" key="8">
    <source>
        <dbReference type="Proteomes" id="UP000289323"/>
    </source>
</evidence>
<organism evidence="7 8">
    <name type="scientific">Thermothielavioides terrestris</name>
    <dbReference type="NCBI Taxonomy" id="2587410"/>
    <lineage>
        <taxon>Eukaryota</taxon>
        <taxon>Fungi</taxon>
        <taxon>Dikarya</taxon>
        <taxon>Ascomycota</taxon>
        <taxon>Pezizomycotina</taxon>
        <taxon>Sordariomycetes</taxon>
        <taxon>Sordariomycetidae</taxon>
        <taxon>Sordariales</taxon>
        <taxon>Chaetomiaceae</taxon>
        <taxon>Thermothielavioides</taxon>
    </lineage>
</organism>
<keyword evidence="2" id="KW-0238">DNA-binding</keyword>
<gene>
    <name evidence="7" type="ORF">TT172_LOCUS551</name>
</gene>
<dbReference type="AlphaFoldDB" id="A0A446B6P1"/>
<keyword evidence="4" id="KW-0539">Nucleus</keyword>
<dbReference type="GO" id="GO:0008270">
    <property type="term" value="F:zinc ion binding"/>
    <property type="evidence" value="ECO:0007669"/>
    <property type="project" value="InterPro"/>
</dbReference>
<reference evidence="7 8" key="1">
    <citation type="submission" date="2018-04" db="EMBL/GenBank/DDBJ databases">
        <authorList>
            <person name="Huttner S."/>
            <person name="Dainat J."/>
        </authorList>
    </citation>
    <scope>NUCLEOTIDE SEQUENCE [LARGE SCALE GENOMIC DNA]</scope>
</reference>
<dbReference type="PANTHER" id="PTHR47424">
    <property type="entry name" value="REGULATORY PROTEIN GAL4"/>
    <property type="match status" value="1"/>
</dbReference>
<dbReference type="PROSITE" id="PS50048">
    <property type="entry name" value="ZN2_CY6_FUNGAL_2"/>
    <property type="match status" value="1"/>
</dbReference>
<keyword evidence="1" id="KW-0805">Transcription regulation</keyword>
<feature type="region of interest" description="Disordered" evidence="5">
    <location>
        <begin position="48"/>
        <end position="78"/>
    </location>
</feature>
<keyword evidence="3" id="KW-0804">Transcription</keyword>
<evidence type="ECO:0000256" key="1">
    <source>
        <dbReference type="ARBA" id="ARBA00023015"/>
    </source>
</evidence>
<evidence type="ECO:0000256" key="2">
    <source>
        <dbReference type="ARBA" id="ARBA00023125"/>
    </source>
</evidence>
<evidence type="ECO:0000256" key="3">
    <source>
        <dbReference type="ARBA" id="ARBA00023163"/>
    </source>
</evidence>
<dbReference type="InterPro" id="IPR001138">
    <property type="entry name" value="Zn2Cys6_DnaBD"/>
</dbReference>
<feature type="domain" description="Zn(2)-C6 fungal-type" evidence="6">
    <location>
        <begin position="16"/>
        <end position="46"/>
    </location>
</feature>
<dbReference type="GO" id="GO:0000981">
    <property type="term" value="F:DNA-binding transcription factor activity, RNA polymerase II-specific"/>
    <property type="evidence" value="ECO:0007669"/>
    <property type="project" value="InterPro"/>
</dbReference>
<feature type="compositionally biased region" description="Low complexity" evidence="5">
    <location>
        <begin position="203"/>
        <end position="221"/>
    </location>
</feature>
<dbReference type="InterPro" id="IPR036864">
    <property type="entry name" value="Zn2-C6_fun-type_DNA-bd_sf"/>
</dbReference>
<feature type="region of interest" description="Disordered" evidence="5">
    <location>
        <begin position="203"/>
        <end position="225"/>
    </location>
</feature>
<dbReference type="Gene3D" id="4.10.240.10">
    <property type="entry name" value="Zn(2)-C6 fungal-type DNA-binding domain"/>
    <property type="match status" value="1"/>
</dbReference>
<dbReference type="Proteomes" id="UP000289323">
    <property type="component" value="Unassembled WGS sequence"/>
</dbReference>
<sequence>MDTHVKLSPEQPKRRACDECRGRKLACSKELDGCARCKREGIKCVYSPQKRMGRPRKQRPAEAADSQPTVSVATEAPKKEAETAPFVIPDFQFDGTIGMDLDLSFLDVNNTDVNFLELVDPNSQVLPAPDHTDADQGGAGFKEAAVPNPPIPTGGFWRLGENLDTINFDEPIGAPAAPPPAPEITAEEVAQIFAYDIAETLPSLSPPSSNSPSTQASPSESDNSRPCGCLPSLYLALDSLQTLPSEVGEAMRVARTATKAAHDAILCPVCSEIPTDPVCKPPMRAFQSMMMLGALLPSVSHAYMRILSMVDAEAAAADAERRKICFSLSRYGGLWGSMARLDLVKCGASERLEGAMLEPILWRLTVRAMLKMDVYGVNCLTPGVPDEDIQQPGLKDIITMMEERSRRRHEKLDALVASGAVDKLPAEYVPLSSNGDKPTCLRIIDIAKRSMDDLIIP</sequence>
<accession>A0A446B6P1</accession>
<dbReference type="InterPro" id="IPR051127">
    <property type="entry name" value="Fungal_SecMet_Regulators"/>
</dbReference>
<dbReference type="EMBL" id="OUUZ01000001">
    <property type="protein sequence ID" value="SPQ18132.1"/>
    <property type="molecule type" value="Genomic_DNA"/>
</dbReference>
<proteinExistence type="predicted"/>
<dbReference type="PANTHER" id="PTHR47424:SF3">
    <property type="entry name" value="REGULATORY PROTEIN GAL4"/>
    <property type="match status" value="1"/>
</dbReference>
<dbReference type="SUPFAM" id="SSF57701">
    <property type="entry name" value="Zn2/Cys6 DNA-binding domain"/>
    <property type="match status" value="1"/>
</dbReference>
<dbReference type="PROSITE" id="PS00463">
    <property type="entry name" value="ZN2_CY6_FUNGAL_1"/>
    <property type="match status" value="1"/>
</dbReference>
<evidence type="ECO:0000256" key="5">
    <source>
        <dbReference type="SAM" id="MobiDB-lite"/>
    </source>
</evidence>
<protein>
    <submittedName>
        <fullName evidence="7">63c6711c-264b-49b5-81f5-b309e34ad34a</fullName>
    </submittedName>
</protein>